<feature type="compositionally biased region" description="Polar residues" evidence="7">
    <location>
        <begin position="1907"/>
        <end position="1924"/>
    </location>
</feature>
<keyword evidence="8" id="KW-0472">Membrane</keyword>
<dbReference type="InterPro" id="IPR036852">
    <property type="entry name" value="Peptidase_S8/S53_dom_sf"/>
</dbReference>
<evidence type="ECO:0000259" key="9">
    <source>
        <dbReference type="Pfam" id="PF00082"/>
    </source>
</evidence>
<keyword evidence="11" id="KW-1185">Reference proteome</keyword>
<dbReference type="SUPFAM" id="SSF49899">
    <property type="entry name" value="Concanavalin A-like lectins/glucanases"/>
    <property type="match status" value="1"/>
</dbReference>
<keyword evidence="8" id="KW-1133">Transmembrane helix</keyword>
<feature type="active site" description="Charge relay system" evidence="6">
    <location>
        <position position="1731"/>
    </location>
</feature>
<keyword evidence="8" id="KW-0812">Transmembrane</keyword>
<gene>
    <name evidence="10" type="ORF">K6T50_12325</name>
</gene>
<dbReference type="Gene3D" id="3.40.50.200">
    <property type="entry name" value="Peptidase S8/S53 domain"/>
    <property type="match status" value="1"/>
</dbReference>
<evidence type="ECO:0000256" key="4">
    <source>
        <dbReference type="ARBA" id="ARBA00022825"/>
    </source>
</evidence>
<evidence type="ECO:0000313" key="10">
    <source>
        <dbReference type="EMBL" id="QZP37069.1"/>
    </source>
</evidence>
<reference evidence="10 11" key="1">
    <citation type="journal article" date="2021" name="Int. J. Syst. Evol. Microbiol.">
        <title>Halobaculum halophilum sp. nov. and Halobaculum salinum sp. nov., isolated from salt lake and saline soil.</title>
        <authorList>
            <person name="Cui H.L."/>
            <person name="Shi X.W."/>
            <person name="Yin X.M."/>
            <person name="Yang X.Y."/>
            <person name="Hou J."/>
            <person name="Zhu L."/>
        </authorList>
    </citation>
    <scope>NUCLEOTIDE SEQUENCE [LARGE SCALE GENOMIC DNA]</scope>
    <source>
        <strain evidence="10 11">NBRC 109044</strain>
    </source>
</reference>
<dbReference type="Gene3D" id="2.115.10.20">
    <property type="entry name" value="Glycosyl hydrolase domain, family 43"/>
    <property type="match status" value="1"/>
</dbReference>
<dbReference type="Pfam" id="PF13385">
    <property type="entry name" value="Laminin_G_3"/>
    <property type="match status" value="1"/>
</dbReference>
<feature type="compositionally biased region" description="Basic and acidic residues" evidence="7">
    <location>
        <begin position="58"/>
        <end position="71"/>
    </location>
</feature>
<dbReference type="GO" id="GO:0004252">
    <property type="term" value="F:serine-type endopeptidase activity"/>
    <property type="evidence" value="ECO:0007669"/>
    <property type="project" value="UniProtKB-UniRule"/>
</dbReference>
<dbReference type="RefSeq" id="WP_222606884.1">
    <property type="nucleotide sequence ID" value="NZ_CP081958.1"/>
</dbReference>
<dbReference type="EMBL" id="CP081958">
    <property type="protein sequence ID" value="QZP37069.1"/>
    <property type="molecule type" value="Genomic_DNA"/>
</dbReference>
<dbReference type="PANTHER" id="PTHR43806:SF11">
    <property type="entry name" value="CEREVISIN-RELATED"/>
    <property type="match status" value="1"/>
</dbReference>
<evidence type="ECO:0000256" key="7">
    <source>
        <dbReference type="SAM" id="MobiDB-lite"/>
    </source>
</evidence>
<dbReference type="InterPro" id="IPR015500">
    <property type="entry name" value="Peptidase_S8_subtilisin-rel"/>
</dbReference>
<feature type="active site" description="Charge relay system" evidence="6">
    <location>
        <position position="1963"/>
    </location>
</feature>
<evidence type="ECO:0000256" key="5">
    <source>
        <dbReference type="ARBA" id="ARBA00023295"/>
    </source>
</evidence>
<dbReference type="KEGG" id="hmp:K6T50_12325"/>
<organism evidence="10 11">
    <name type="scientific">Halobaculum magnesiiphilum</name>
    <dbReference type="NCBI Taxonomy" id="1017351"/>
    <lineage>
        <taxon>Archaea</taxon>
        <taxon>Methanobacteriati</taxon>
        <taxon>Methanobacteriota</taxon>
        <taxon>Stenosarchaea group</taxon>
        <taxon>Halobacteria</taxon>
        <taxon>Halobacteriales</taxon>
        <taxon>Haloferacaceae</taxon>
        <taxon>Halobaculum</taxon>
    </lineage>
</organism>
<dbReference type="SUPFAM" id="SSF75005">
    <property type="entry name" value="Arabinanase/levansucrase/invertase"/>
    <property type="match status" value="1"/>
</dbReference>
<dbReference type="SUPFAM" id="SSF52743">
    <property type="entry name" value="Subtilisin-like"/>
    <property type="match status" value="1"/>
</dbReference>
<dbReference type="GeneID" id="67178941"/>
<feature type="region of interest" description="Disordered" evidence="7">
    <location>
        <begin position="2018"/>
        <end position="2042"/>
    </location>
</feature>
<feature type="region of interest" description="Disordered" evidence="7">
    <location>
        <begin position="48"/>
        <end position="108"/>
    </location>
</feature>
<dbReference type="PROSITE" id="PS51892">
    <property type="entry name" value="SUBTILASE"/>
    <property type="match status" value="1"/>
</dbReference>
<proteinExistence type="inferred from homology"/>
<dbReference type="PRINTS" id="PR00723">
    <property type="entry name" value="SUBTILISIN"/>
</dbReference>
<name>A0A8T8WB42_9EURY</name>
<dbReference type="GO" id="GO:0016798">
    <property type="term" value="F:hydrolase activity, acting on glycosyl bonds"/>
    <property type="evidence" value="ECO:0007669"/>
    <property type="project" value="UniProtKB-KW"/>
</dbReference>
<feature type="region of interest" description="Disordered" evidence="7">
    <location>
        <begin position="1907"/>
        <end position="1929"/>
    </location>
</feature>
<feature type="transmembrane region" description="Helical" evidence="8">
    <location>
        <begin position="1508"/>
        <end position="1528"/>
    </location>
</feature>
<feature type="domain" description="Peptidase S8/S53" evidence="9">
    <location>
        <begin position="1723"/>
        <end position="2001"/>
    </location>
</feature>
<evidence type="ECO:0000256" key="6">
    <source>
        <dbReference type="PROSITE-ProRule" id="PRU01240"/>
    </source>
</evidence>
<dbReference type="InterPro" id="IPR050131">
    <property type="entry name" value="Peptidase_S8_subtilisin-like"/>
</dbReference>
<dbReference type="Pfam" id="PF00082">
    <property type="entry name" value="Peptidase_S8"/>
    <property type="match status" value="1"/>
</dbReference>
<evidence type="ECO:0000256" key="8">
    <source>
        <dbReference type="SAM" id="Phobius"/>
    </source>
</evidence>
<feature type="transmembrane region" description="Helical" evidence="8">
    <location>
        <begin position="1540"/>
        <end position="1560"/>
    </location>
</feature>
<keyword evidence="5" id="KW-0326">Glycosidase</keyword>
<dbReference type="GO" id="GO:0005615">
    <property type="term" value="C:extracellular space"/>
    <property type="evidence" value="ECO:0007669"/>
    <property type="project" value="TreeGrafter"/>
</dbReference>
<evidence type="ECO:0000256" key="3">
    <source>
        <dbReference type="ARBA" id="ARBA00022801"/>
    </source>
</evidence>
<evidence type="ECO:0000256" key="1">
    <source>
        <dbReference type="ARBA" id="ARBA00011073"/>
    </source>
</evidence>
<keyword evidence="4 6" id="KW-0720">Serine protease</keyword>
<keyword evidence="3 6" id="KW-0378">Hydrolase</keyword>
<dbReference type="InterPro" id="IPR013320">
    <property type="entry name" value="ConA-like_dom_sf"/>
</dbReference>
<accession>A0A8T8WB42</accession>
<comment type="similarity">
    <text evidence="1 6">Belongs to the peptidase S8 family.</text>
</comment>
<feature type="compositionally biased region" description="Low complexity" evidence="7">
    <location>
        <begin position="48"/>
        <end position="57"/>
    </location>
</feature>
<keyword evidence="2 6" id="KW-0645">Protease</keyword>
<feature type="active site" description="Charge relay system" evidence="6">
    <location>
        <position position="1782"/>
    </location>
</feature>
<dbReference type="InterPro" id="IPR000209">
    <property type="entry name" value="Peptidase_S8/S53_dom"/>
</dbReference>
<evidence type="ECO:0000256" key="2">
    <source>
        <dbReference type="ARBA" id="ARBA00022670"/>
    </source>
</evidence>
<dbReference type="PROSITE" id="PS00138">
    <property type="entry name" value="SUBTILASE_SER"/>
    <property type="match status" value="1"/>
</dbReference>
<dbReference type="InterPro" id="IPR023296">
    <property type="entry name" value="Glyco_hydro_beta-prop_sf"/>
</dbReference>
<evidence type="ECO:0000313" key="11">
    <source>
        <dbReference type="Proteomes" id="UP000826254"/>
    </source>
</evidence>
<dbReference type="InterPro" id="IPR023828">
    <property type="entry name" value="Peptidase_S8_Ser-AS"/>
</dbReference>
<protein>
    <submittedName>
        <fullName evidence="10">S8 family serine peptidase</fullName>
    </submittedName>
</protein>
<sequence>MTDKDESSSCIARSLGLSENSPIGVASVLLVTVLLVTAPIASATAIGAGTAQSAASGDRNDLGTDGVRLDTDGDTNVSKAGWDTGDDWDNGTDGNNTYHENVPNTDHDDAGTIGIGPNYSSPLYESELASLYPLDGESGDAVDIHGGNNGSVSSEVIRGVKGFNGGTAYDLNNGTIDVGQPFETAIATDNNFTVLLRFQIDADDLDGDRHYLVSHGSQSANDNFGIWIGDQDSDGENELAGYVDGYGATTLIQEPSMMAGRYYSVAISVNESAGLNMLINEDVRHSDDADNSISSGSGNWTIGSKNATTQFSHSTVDDVRFYESGLGVSQIRQWHRQVTLGSYNTSAKEFDGTVRSVEYNATVDSRNWNWTEETEILNDGSGQFADPILFTGVDSNSYKYTAVMRNSSDNTIEVWGSDNMTDWNPVNTGNIAPFKADGKRSLNDGIRVDGTYYFVANNDSGSSTNTTIVYGDSLDDLSETGTVFEDQDAGIFYDEDGDTFHAYAEESSGGNDDPRIHHYTSPDAFSWTEQGVPIDLNGFGWTGGDPDVVEIDGKYYMWLDRDIGFPNYRIIRLTSDDLYNWNHSTSKIMNTPGGDAEVQFLPDENRYYLMTELTGSDNEDIGVHSAFGKPYARVYGSNDSSTWTEIDRVRLRDGTTTQPLDTQNYTHVKSRFEFGKSDHMGSQTIDDITISELEYSDGELSGRVVTESGSPVSDATVKVVGVDYSQIEASGAQTLEERANELVDEAQNPKPSAWKPDRQLTGSSGLYESTSTEYVAAHTLSDWGLTKWSDEPTLGEPTLQVPADEEVALSVWDPERSGLVQDGVNSDLPGGTVNDRDIVIQTLAASGESVGNRTVSTGTTYDVTFGGEHDLAKVELPPGFYRIHPKGNPANAIVIVAGNPDQIASAITSDLESEAGDLTDRAESIRDNFDQGKFTATTVTTNENGEWSASVGANVETVAVQAYKKPPGLSTDASELELVDIRTYYETTEYEGSYVLPSSPTRTSVPNDDVTVRVREFKAPQYGDLGRYQNLTAALEEFLDDSGLRETVSALQNRLGSETSESLRRTYESLRTIAENSEVVRKRANEYLGDDAELLRPADELSDAELRARINAIEQAIATSRSAVDTESVETALGDGTVTARFPFASDVTRDQLSIMAHYSNGTSVPLNASSEYVSIESGLSPLGGDTVVISDYPVGENDPSAVRFSVRAATEDGLAKSSTRVSNPTSDTRPPSLEAIRLDTLQPGPDQTVGFELVGTEDSAVSNISKVEAFGPGGDTVATSVTGDRSGRLTTNGEGVHVARVTFTNAEGANATVTVRVAATDADRDLPPGIQVRESPVGVYALVGDGFDAGDVDTTGGGTELTITGQLPEDVDPPTEVHVYTSAVSLPAESTINIRVVSGPQQQAVNKHVRVATHFSAWETNSSSSFGLPSSTAYRNDDAIPLPGESAQGNVTVSSSQVLIRSYTDANGELTIETDTNPGVVEGVTYEAELLTAGIDVPLLDAGLGGLVPSVPVPLGGAASAGALLLLPVGVRRFGRRRAGAVGLALLVVTAGAAAPAAAAPTTTPELSITTYGSQPSYVVSLSNDSVADIDNWASTADDRSLINVDNTSNTATVAAPYLDVMGGMVGFGPDGFTYRLGGGPGLAELAYVESIRPNYQLSIPTPVDRITTAGDVPEPETVGLLGFDDPERPTEGIAFDNDSAPTTMSETGDLLGVGNVSASTDGMTVAVIDTGANTADGRVFGDGSTGSDIRITNDSASFLTGSAETVENNSLDVLADRNGHGTWTASAIAANASGTTHDGMAPNASLLVLKALDGEGSGSTSNIAAAIRYAADHDAGVISLSLGSPVYDESIADAVEYAHSEGSVVVVAAGNSRWTRSPGLATPADVSGTIAVGASNYSDQGASALGSASFSQVGPDPSTTDGAGTESAGASIDVVAPGMQQRVKAPNTDGYVSNSTLSGTSMATPEVAGGLLRAMAANASLADATPEEVEAAVQSSAQPAPRLAAVEAGHGLFRADNLADGTTPAESQADSMTDPAQQRDDYYRAASDASGGFLAGVARQAGVGA</sequence>
<dbReference type="GO" id="GO:0006508">
    <property type="term" value="P:proteolysis"/>
    <property type="evidence" value="ECO:0007669"/>
    <property type="project" value="UniProtKB-KW"/>
</dbReference>
<dbReference type="Proteomes" id="UP000826254">
    <property type="component" value="Chromosome"/>
</dbReference>
<dbReference type="PANTHER" id="PTHR43806">
    <property type="entry name" value="PEPTIDASE S8"/>
    <property type="match status" value="1"/>
</dbReference>
<feature type="compositionally biased region" description="Polar residues" evidence="7">
    <location>
        <begin position="2026"/>
        <end position="2038"/>
    </location>
</feature>